<feature type="region of interest" description="Disordered" evidence="1">
    <location>
        <begin position="61"/>
        <end position="81"/>
    </location>
</feature>
<dbReference type="Proteomes" id="UP000194266">
    <property type="component" value="Unassembled WGS sequence"/>
</dbReference>
<dbReference type="RefSeq" id="WP_086170456.1">
    <property type="nucleotide sequence ID" value="NZ_MRYD01000093.1"/>
</dbReference>
<feature type="transmembrane region" description="Helical" evidence="2">
    <location>
        <begin position="14"/>
        <end position="32"/>
    </location>
</feature>
<keyword evidence="2" id="KW-1133">Transmembrane helix</keyword>
<evidence type="ECO:0000313" key="3">
    <source>
        <dbReference type="EMBL" id="OSZ59012.1"/>
    </source>
</evidence>
<sequence>MAENEAGQTADQRLLLVIPVLVVGISLAQVVFEGPTAAALTVVCVAGLIAILVRVGVNARAGNQNAPDDATPGEGGGATRG</sequence>
<evidence type="ECO:0000256" key="2">
    <source>
        <dbReference type="SAM" id="Phobius"/>
    </source>
</evidence>
<reference evidence="3 4" key="1">
    <citation type="submission" date="2016-12" db="EMBL/GenBank/DDBJ databases">
        <title>Genome Mining:The Detection of Biosynthetic Gene Clusters to Aid in the Expression of Curamycin A produced by Streptomyces sp. strain CZA14.</title>
        <authorList>
            <person name="Durrell K.A."/>
            <person name="Kirby B.M."/>
            <person name="Khan W."/>
            <person name="Mthethwa T."/>
            <person name="Le Roes-Hill M."/>
        </authorList>
    </citation>
    <scope>NUCLEOTIDE SEQUENCE [LARGE SCALE GENOMIC DNA]</scope>
    <source>
        <strain evidence="3 4">CZA14</strain>
    </source>
</reference>
<keyword evidence="4" id="KW-1185">Reference proteome</keyword>
<comment type="caution">
    <text evidence="3">The sequence shown here is derived from an EMBL/GenBank/DDBJ whole genome shotgun (WGS) entry which is preliminary data.</text>
</comment>
<protein>
    <submittedName>
        <fullName evidence="3">Uncharacterized protein</fullName>
    </submittedName>
</protein>
<evidence type="ECO:0000313" key="4">
    <source>
        <dbReference type="Proteomes" id="UP000194266"/>
    </source>
</evidence>
<dbReference type="EMBL" id="MRYD01000093">
    <property type="protein sequence ID" value="OSZ59012.1"/>
    <property type="molecule type" value="Genomic_DNA"/>
</dbReference>
<accession>A0ABX3YGR3</accession>
<evidence type="ECO:0000256" key="1">
    <source>
        <dbReference type="SAM" id="MobiDB-lite"/>
    </source>
</evidence>
<proteinExistence type="predicted"/>
<keyword evidence="2" id="KW-0812">Transmembrane</keyword>
<organism evidence="3 4">
    <name type="scientific">Streptomyces pharetrae CZA14</name>
    <dbReference type="NCBI Taxonomy" id="1144883"/>
    <lineage>
        <taxon>Bacteria</taxon>
        <taxon>Bacillati</taxon>
        <taxon>Actinomycetota</taxon>
        <taxon>Actinomycetes</taxon>
        <taxon>Kitasatosporales</taxon>
        <taxon>Streptomycetaceae</taxon>
        <taxon>Streptomyces</taxon>
    </lineage>
</organism>
<gene>
    <name evidence="3" type="ORF">OQI_18495</name>
</gene>
<feature type="transmembrane region" description="Helical" evidence="2">
    <location>
        <begin position="38"/>
        <end position="57"/>
    </location>
</feature>
<name>A0ABX3YGR3_9ACTN</name>
<keyword evidence="2" id="KW-0472">Membrane</keyword>